<dbReference type="GO" id="GO:0005886">
    <property type="term" value="C:plasma membrane"/>
    <property type="evidence" value="ECO:0007669"/>
    <property type="project" value="UniProtKB-SubCell"/>
</dbReference>
<comment type="similarity">
    <text evidence="2">Belongs to the fatty acid desaturase type 1 family. AlkB subfamily.</text>
</comment>
<evidence type="ECO:0000256" key="12">
    <source>
        <dbReference type="SAM" id="Phobius"/>
    </source>
</evidence>
<keyword evidence="11 12" id="KW-0472">Membrane</keyword>
<dbReference type="GO" id="GO:0004497">
    <property type="term" value="F:monooxygenase activity"/>
    <property type="evidence" value="ECO:0007669"/>
    <property type="project" value="UniProtKB-KW"/>
</dbReference>
<evidence type="ECO:0000313" key="15">
    <source>
        <dbReference type="Proteomes" id="UP000237608"/>
    </source>
</evidence>
<dbReference type="OrthoDB" id="4759734at2"/>
<comment type="caution">
    <text evidence="14">The sequence shown here is derived from an EMBL/GenBank/DDBJ whole genome shotgun (WGS) entry which is preliminary data.</text>
</comment>
<dbReference type="PANTHER" id="PTHR38674:SF1">
    <property type="entry name" value="ALKANE 1-MONOOXYGENASE 1"/>
    <property type="match status" value="1"/>
</dbReference>
<keyword evidence="4" id="KW-0997">Cell inner membrane</keyword>
<keyword evidence="7 12" id="KW-1133">Transmembrane helix</keyword>
<evidence type="ECO:0000256" key="5">
    <source>
        <dbReference type="ARBA" id="ARBA00022692"/>
    </source>
</evidence>
<sequence length="353" mass="41635">MKALKYFSILILPIVVWVSFTNKGWLTHLPAIIFFGFVPLLEFFIKPNTSNFSVEEEQAEKENKLYTYLLYLTLPIQIGFLIFFFYIIQEPLSNSELAGRIFAMGIMCGVIGINVGHELGHRNNRFDEFIGEILLLTSLNTHFLPYHNGGHHYNVATPEDAATARKNEILYLFWIRSHFSSYVEAWKLENKRMREENRSWFHYQNRMLIYTICNILLLSFIFFFFGKFVLLCFIAAAVSGIIMLETVNYIEHYGLLRNKNEFGRYEKVKRNHSWNSNHQVGQVLLFNLSRHSDHHYNGSKHYQLLKSLPESPQMPTGYPGMMLLSLFPPLWFWVMNKRIKKFIFLEIKNKNTE</sequence>
<evidence type="ECO:0000256" key="4">
    <source>
        <dbReference type="ARBA" id="ARBA00022519"/>
    </source>
</evidence>
<reference evidence="14 15" key="1">
    <citation type="submission" date="2016-12" db="EMBL/GenBank/DDBJ databases">
        <title>Trade-off between light-utilization and light-protection in marine flavobacteria.</title>
        <authorList>
            <person name="Kumagai Y."/>
            <person name="Yoshizawa S."/>
            <person name="Kogure K."/>
            <person name="Iwasaki W."/>
        </authorList>
    </citation>
    <scope>NUCLEOTIDE SEQUENCE [LARGE SCALE GENOMIC DNA]</scope>
    <source>
        <strain evidence="14 15">KCTC 22729</strain>
    </source>
</reference>
<dbReference type="Pfam" id="PF00487">
    <property type="entry name" value="FA_desaturase"/>
    <property type="match status" value="1"/>
</dbReference>
<dbReference type="PANTHER" id="PTHR38674">
    <property type="entry name" value="ALKANE 1-MONOOXYGENASE 1"/>
    <property type="match status" value="1"/>
</dbReference>
<feature type="transmembrane region" description="Helical" evidence="12">
    <location>
        <begin position="97"/>
        <end position="116"/>
    </location>
</feature>
<gene>
    <name evidence="14" type="ORF">BTO13_07475</name>
</gene>
<dbReference type="GO" id="GO:0006629">
    <property type="term" value="P:lipid metabolic process"/>
    <property type="evidence" value="ECO:0007669"/>
    <property type="project" value="InterPro"/>
</dbReference>
<keyword evidence="6" id="KW-0479">Metal-binding</keyword>
<keyword evidence="9" id="KW-0408">Iron</keyword>
<dbReference type="AlphaFoldDB" id="A0A2S7WEZ2"/>
<proteinExistence type="inferred from homology"/>
<evidence type="ECO:0000256" key="9">
    <source>
        <dbReference type="ARBA" id="ARBA00023004"/>
    </source>
</evidence>
<dbReference type="EMBL" id="MSCL01000001">
    <property type="protein sequence ID" value="PQJ76175.1"/>
    <property type="molecule type" value="Genomic_DNA"/>
</dbReference>
<evidence type="ECO:0000256" key="2">
    <source>
        <dbReference type="ARBA" id="ARBA00010823"/>
    </source>
</evidence>
<feature type="domain" description="Fatty acid desaturase" evidence="13">
    <location>
        <begin position="102"/>
        <end position="318"/>
    </location>
</feature>
<dbReference type="InterPro" id="IPR005804">
    <property type="entry name" value="FA_desaturase_dom"/>
</dbReference>
<evidence type="ECO:0000256" key="11">
    <source>
        <dbReference type="ARBA" id="ARBA00023136"/>
    </source>
</evidence>
<feature type="transmembrane region" description="Helical" evidence="12">
    <location>
        <begin position="6"/>
        <end position="22"/>
    </location>
</feature>
<evidence type="ECO:0000256" key="7">
    <source>
        <dbReference type="ARBA" id="ARBA00022989"/>
    </source>
</evidence>
<feature type="transmembrane region" description="Helical" evidence="12">
    <location>
        <begin position="316"/>
        <end position="334"/>
    </location>
</feature>
<feature type="transmembrane region" description="Helical" evidence="12">
    <location>
        <begin position="65"/>
        <end position="88"/>
    </location>
</feature>
<dbReference type="CDD" id="cd03512">
    <property type="entry name" value="Alkane-hydroxylase"/>
    <property type="match status" value="1"/>
</dbReference>
<evidence type="ECO:0000256" key="1">
    <source>
        <dbReference type="ARBA" id="ARBA00004429"/>
    </source>
</evidence>
<name>A0A2S7WEZ2_9FLAO</name>
<keyword evidence="15" id="KW-1185">Reference proteome</keyword>
<comment type="subcellular location">
    <subcellularLocation>
        <location evidence="1">Cell inner membrane</location>
        <topology evidence="1">Multi-pass membrane protein</topology>
    </subcellularLocation>
</comment>
<dbReference type="GO" id="GO:0046872">
    <property type="term" value="F:metal ion binding"/>
    <property type="evidence" value="ECO:0007669"/>
    <property type="project" value="UniProtKB-KW"/>
</dbReference>
<protein>
    <submittedName>
        <fullName evidence="14">Alkane 1-monooxygenase</fullName>
    </submittedName>
</protein>
<keyword evidence="5 12" id="KW-0812">Transmembrane</keyword>
<keyword evidence="3" id="KW-1003">Cell membrane</keyword>
<dbReference type="InterPro" id="IPR033885">
    <property type="entry name" value="AlkB/XylM"/>
</dbReference>
<evidence type="ECO:0000313" key="14">
    <source>
        <dbReference type="EMBL" id="PQJ76175.1"/>
    </source>
</evidence>
<dbReference type="Proteomes" id="UP000237608">
    <property type="component" value="Unassembled WGS sequence"/>
</dbReference>
<feature type="transmembrane region" description="Helical" evidence="12">
    <location>
        <begin position="29"/>
        <end position="45"/>
    </location>
</feature>
<evidence type="ECO:0000256" key="3">
    <source>
        <dbReference type="ARBA" id="ARBA00022475"/>
    </source>
</evidence>
<accession>A0A2S7WEZ2</accession>
<dbReference type="RefSeq" id="WP_105047309.1">
    <property type="nucleotide sequence ID" value="NZ_CP150662.1"/>
</dbReference>
<evidence type="ECO:0000256" key="10">
    <source>
        <dbReference type="ARBA" id="ARBA00023033"/>
    </source>
</evidence>
<keyword evidence="8" id="KW-0560">Oxidoreductase</keyword>
<evidence type="ECO:0000256" key="6">
    <source>
        <dbReference type="ARBA" id="ARBA00022723"/>
    </source>
</evidence>
<evidence type="ECO:0000259" key="13">
    <source>
        <dbReference type="Pfam" id="PF00487"/>
    </source>
</evidence>
<organism evidence="14 15">
    <name type="scientific">Polaribacter gangjinensis</name>
    <dbReference type="NCBI Taxonomy" id="574710"/>
    <lineage>
        <taxon>Bacteria</taxon>
        <taxon>Pseudomonadati</taxon>
        <taxon>Bacteroidota</taxon>
        <taxon>Flavobacteriia</taxon>
        <taxon>Flavobacteriales</taxon>
        <taxon>Flavobacteriaceae</taxon>
    </lineage>
</organism>
<keyword evidence="10 14" id="KW-0503">Monooxygenase</keyword>
<evidence type="ECO:0000256" key="8">
    <source>
        <dbReference type="ARBA" id="ARBA00023002"/>
    </source>
</evidence>